<protein>
    <recommendedName>
        <fullName evidence="4">Tyrosinase copper-binding domain-containing protein</fullName>
    </recommendedName>
</protein>
<evidence type="ECO:0000256" key="3">
    <source>
        <dbReference type="ARBA" id="ARBA00023157"/>
    </source>
</evidence>
<sequence>NRWRLDFRNYETKITSAIKEKQLKKKNGESLPVTDNQGLSTLVGCLEGGGSCEDVMEDYGSIHNRFHLRLGMMGCDNKTEAWNLNRGDPTGVLWTLESSMRDPAFYRLHKAIDNIVNTYKKHLEEYSLDK</sequence>
<feature type="non-terminal residue" evidence="5">
    <location>
        <position position="1"/>
    </location>
</feature>
<feature type="non-terminal residue" evidence="5">
    <location>
        <position position="130"/>
    </location>
</feature>
<evidence type="ECO:0000259" key="4">
    <source>
        <dbReference type="PROSITE" id="PS00498"/>
    </source>
</evidence>
<dbReference type="GO" id="GO:0016491">
    <property type="term" value="F:oxidoreductase activity"/>
    <property type="evidence" value="ECO:0007669"/>
    <property type="project" value="InterPro"/>
</dbReference>
<dbReference type="PANTHER" id="PTHR11511:SF4">
    <property type="entry name" value="PHENOLOXIDASE 2-RELATED"/>
    <property type="match status" value="1"/>
</dbReference>
<keyword evidence="3" id="KW-1015">Disulfide bond</keyword>
<organism evidence="5 6">
    <name type="scientific">Meganyctiphanes norvegica</name>
    <name type="common">Northern krill</name>
    <name type="synonym">Thysanopoda norvegica</name>
    <dbReference type="NCBI Taxonomy" id="48144"/>
    <lineage>
        <taxon>Eukaryota</taxon>
        <taxon>Metazoa</taxon>
        <taxon>Ecdysozoa</taxon>
        <taxon>Arthropoda</taxon>
        <taxon>Crustacea</taxon>
        <taxon>Multicrustacea</taxon>
        <taxon>Malacostraca</taxon>
        <taxon>Eumalacostraca</taxon>
        <taxon>Eucarida</taxon>
        <taxon>Euphausiacea</taxon>
        <taxon>Euphausiidae</taxon>
        <taxon>Meganyctiphanes</taxon>
    </lineage>
</organism>
<evidence type="ECO:0000313" key="5">
    <source>
        <dbReference type="EMBL" id="CAL4130027.1"/>
    </source>
</evidence>
<dbReference type="Gene3D" id="1.10.1280.10">
    <property type="entry name" value="Di-copper center containing domain from catechol oxidase"/>
    <property type="match status" value="1"/>
</dbReference>
<comment type="caution">
    <text evidence="5">The sequence shown here is derived from an EMBL/GenBank/DDBJ whole genome shotgun (WGS) entry which is preliminary data.</text>
</comment>
<dbReference type="InterPro" id="IPR002227">
    <property type="entry name" value="Tyrosinase_Cu-bd"/>
</dbReference>
<dbReference type="PANTHER" id="PTHR11511">
    <property type="entry name" value="LARVAL STORAGE PROTEIN/PHENOLOXIDASE"/>
    <property type="match status" value="1"/>
</dbReference>
<name>A0AAV2RQK6_MEGNR</name>
<accession>A0AAV2RQK6</accession>
<dbReference type="AlphaFoldDB" id="A0AAV2RQK6"/>
<dbReference type="EMBL" id="CAXKWB010026346">
    <property type="protein sequence ID" value="CAL4130027.1"/>
    <property type="molecule type" value="Genomic_DNA"/>
</dbReference>
<dbReference type="InterPro" id="IPR013788">
    <property type="entry name" value="Hemocyanin/hexamerin"/>
</dbReference>
<keyword evidence="2" id="KW-0186">Copper</keyword>
<keyword evidence="6" id="KW-1185">Reference proteome</keyword>
<dbReference type="InterPro" id="IPR008922">
    <property type="entry name" value="Di-copper_centre_dom_sf"/>
</dbReference>
<evidence type="ECO:0000256" key="2">
    <source>
        <dbReference type="ARBA" id="ARBA00023008"/>
    </source>
</evidence>
<evidence type="ECO:0000313" key="6">
    <source>
        <dbReference type="Proteomes" id="UP001497623"/>
    </source>
</evidence>
<keyword evidence="1" id="KW-0479">Metal-binding</keyword>
<dbReference type="Proteomes" id="UP001497623">
    <property type="component" value="Unassembled WGS sequence"/>
</dbReference>
<dbReference type="InterPro" id="IPR000896">
    <property type="entry name" value="Hemocyanin/hexamerin_mid_dom"/>
</dbReference>
<dbReference type="Pfam" id="PF00372">
    <property type="entry name" value="Hemocyanin_M"/>
    <property type="match status" value="1"/>
</dbReference>
<dbReference type="GO" id="GO:0005576">
    <property type="term" value="C:extracellular region"/>
    <property type="evidence" value="ECO:0007669"/>
    <property type="project" value="UniProtKB-ARBA"/>
</dbReference>
<feature type="domain" description="Tyrosinase copper-binding" evidence="4">
    <location>
        <begin position="102"/>
        <end position="113"/>
    </location>
</feature>
<reference evidence="5 6" key="1">
    <citation type="submission" date="2024-05" db="EMBL/GenBank/DDBJ databases">
        <authorList>
            <person name="Wallberg A."/>
        </authorList>
    </citation>
    <scope>NUCLEOTIDE SEQUENCE [LARGE SCALE GENOMIC DNA]</scope>
</reference>
<proteinExistence type="predicted"/>
<evidence type="ECO:0000256" key="1">
    <source>
        <dbReference type="ARBA" id="ARBA00022723"/>
    </source>
</evidence>
<dbReference type="SUPFAM" id="SSF48056">
    <property type="entry name" value="Di-copper centre-containing domain"/>
    <property type="match status" value="1"/>
</dbReference>
<dbReference type="PROSITE" id="PS00498">
    <property type="entry name" value="TYROSINASE_2"/>
    <property type="match status" value="1"/>
</dbReference>
<dbReference type="GO" id="GO:0046872">
    <property type="term" value="F:metal ion binding"/>
    <property type="evidence" value="ECO:0007669"/>
    <property type="project" value="UniProtKB-KW"/>
</dbReference>
<gene>
    <name evidence="5" type="ORF">MNOR_LOCUS26404</name>
</gene>